<keyword evidence="1" id="KW-0732">Signal</keyword>
<protein>
    <recommendedName>
        <fullName evidence="4">Extracellular membrane protein CFEM domain-containing protein</fullName>
    </recommendedName>
</protein>
<dbReference type="EMBL" id="ML122315">
    <property type="protein sequence ID" value="RPD53784.1"/>
    <property type="molecule type" value="Genomic_DNA"/>
</dbReference>
<sequence length="111" mass="11390">MHSTNANVFMLVLVAAAVHSVVGMPSSLEARQSSCTDPCTTHSECSARPGCGDFCLTALGDGLCVSALCVVKDGCTRAEDCIDACGTNVTLPLGITIPVDYHCVLGACEPL</sequence>
<accession>A0A5C2RR52</accession>
<keyword evidence="3" id="KW-1185">Reference proteome</keyword>
<reference evidence="2" key="1">
    <citation type="journal article" date="2018" name="Genome Biol. Evol.">
        <title>Genomics and development of Lentinus tigrinus, a white-rot wood-decaying mushroom with dimorphic fruiting bodies.</title>
        <authorList>
            <person name="Wu B."/>
            <person name="Xu Z."/>
            <person name="Knudson A."/>
            <person name="Carlson A."/>
            <person name="Chen N."/>
            <person name="Kovaka S."/>
            <person name="LaButti K."/>
            <person name="Lipzen A."/>
            <person name="Pennachio C."/>
            <person name="Riley R."/>
            <person name="Schakwitz W."/>
            <person name="Umezawa K."/>
            <person name="Ohm R.A."/>
            <person name="Grigoriev I.V."/>
            <person name="Nagy L.G."/>
            <person name="Gibbons J."/>
            <person name="Hibbett D."/>
        </authorList>
    </citation>
    <scope>NUCLEOTIDE SEQUENCE [LARGE SCALE GENOMIC DNA]</scope>
    <source>
        <strain evidence="2">ALCF2SS1-6</strain>
    </source>
</reference>
<evidence type="ECO:0008006" key="4">
    <source>
        <dbReference type="Google" id="ProtNLM"/>
    </source>
</evidence>
<gene>
    <name evidence="2" type="ORF">L227DRAFT_616700</name>
</gene>
<feature type="chain" id="PRO_5023074919" description="Extracellular membrane protein CFEM domain-containing protein" evidence="1">
    <location>
        <begin position="24"/>
        <end position="111"/>
    </location>
</feature>
<evidence type="ECO:0000256" key="1">
    <source>
        <dbReference type="SAM" id="SignalP"/>
    </source>
</evidence>
<dbReference type="Proteomes" id="UP000313359">
    <property type="component" value="Unassembled WGS sequence"/>
</dbReference>
<organism evidence="2 3">
    <name type="scientific">Lentinus tigrinus ALCF2SS1-6</name>
    <dbReference type="NCBI Taxonomy" id="1328759"/>
    <lineage>
        <taxon>Eukaryota</taxon>
        <taxon>Fungi</taxon>
        <taxon>Dikarya</taxon>
        <taxon>Basidiomycota</taxon>
        <taxon>Agaricomycotina</taxon>
        <taxon>Agaricomycetes</taxon>
        <taxon>Polyporales</taxon>
        <taxon>Polyporaceae</taxon>
        <taxon>Lentinus</taxon>
    </lineage>
</organism>
<proteinExistence type="predicted"/>
<evidence type="ECO:0000313" key="2">
    <source>
        <dbReference type="EMBL" id="RPD53784.1"/>
    </source>
</evidence>
<dbReference type="AlphaFoldDB" id="A0A5C2RR52"/>
<name>A0A5C2RR52_9APHY</name>
<evidence type="ECO:0000313" key="3">
    <source>
        <dbReference type="Proteomes" id="UP000313359"/>
    </source>
</evidence>
<feature type="signal peptide" evidence="1">
    <location>
        <begin position="1"/>
        <end position="23"/>
    </location>
</feature>